<evidence type="ECO:0000256" key="1">
    <source>
        <dbReference type="SAM" id="Coils"/>
    </source>
</evidence>
<reference evidence="2 3" key="1">
    <citation type="submission" date="2020-01" db="EMBL/GenBank/DDBJ databases">
        <title>Complete genome sequence of Mycoplasma felis strain Myco-2.</title>
        <authorList>
            <person name="Kinoshita Y."/>
            <person name="Niwa H."/>
            <person name="Uchida-Fujii E."/>
            <person name="Nukada T."/>
        </authorList>
    </citation>
    <scope>NUCLEOTIDE SEQUENCE [LARGE SCALE GENOMIC DNA]</scope>
    <source>
        <strain evidence="2 3">Myco-2</strain>
    </source>
</reference>
<sequence>MNKKKLLIATGLLTGTVIGVGVGVGIALSSSKNTGNPEEAKKELSKEIQTSKSFENELISPQYSTIKGEYLSLVSQYKKLLEKEGVTFKELSEGLKTFKTKLESLKQRKTQEDTAKAKNDYEVMQDEQTRKMNSETALKNKIDEVTTFLSELGEIEKYQEIKNVLSQAKTTADAIYNERNSKTIEELKQALNQLNDSLTAAKTKKSSTTNANVNFTAETPTKEDVADNTKYKFVVLNLTSDILLDSLSDIQGLIVNNEPYQLSSVEYKANSTNKKEFTLKFPVGKNGTYSIRQ</sequence>
<dbReference type="KEGG" id="mfel:JPM2_1880"/>
<keyword evidence="3" id="KW-1185">Reference proteome</keyword>
<accession>A0A809RRE6</accession>
<protein>
    <submittedName>
        <fullName evidence="2">Uncharacterized protein</fullName>
    </submittedName>
</protein>
<dbReference type="RefSeq" id="WP_161553004.1">
    <property type="nucleotide sequence ID" value="NZ_AP022325.1"/>
</dbReference>
<dbReference type="EMBL" id="AP022325">
    <property type="protein sequence ID" value="BBU47495.1"/>
    <property type="molecule type" value="Genomic_DNA"/>
</dbReference>
<proteinExistence type="predicted"/>
<evidence type="ECO:0000313" key="3">
    <source>
        <dbReference type="Proteomes" id="UP000464317"/>
    </source>
</evidence>
<feature type="coiled-coil region" evidence="1">
    <location>
        <begin position="177"/>
        <end position="204"/>
    </location>
</feature>
<dbReference type="AlphaFoldDB" id="A0A809RRE6"/>
<gene>
    <name evidence="2" type="ORF">JPM2_1880</name>
</gene>
<name>A0A809RRE6_9BACT</name>
<organism evidence="2 3">
    <name type="scientific">Mycoplasmopsis felis</name>
    <dbReference type="NCBI Taxonomy" id="33923"/>
    <lineage>
        <taxon>Bacteria</taxon>
        <taxon>Bacillati</taxon>
        <taxon>Mycoplasmatota</taxon>
        <taxon>Mycoplasmoidales</taxon>
        <taxon>Metamycoplasmataceae</taxon>
        <taxon>Mycoplasmopsis</taxon>
    </lineage>
</organism>
<dbReference type="Proteomes" id="UP000464317">
    <property type="component" value="Chromosome"/>
</dbReference>
<evidence type="ECO:0000313" key="2">
    <source>
        <dbReference type="EMBL" id="BBU47495.1"/>
    </source>
</evidence>
<keyword evidence="1" id="KW-0175">Coiled coil</keyword>